<protein>
    <submittedName>
        <fullName evidence="1">Uncharacterized protein</fullName>
    </submittedName>
</protein>
<dbReference type="OrthoDB" id="2131148at2759"/>
<evidence type="ECO:0000313" key="2">
    <source>
        <dbReference type="Proteomes" id="UP000193719"/>
    </source>
</evidence>
<proteinExistence type="predicted"/>
<dbReference type="AlphaFoldDB" id="A0A1Y1UWT0"/>
<dbReference type="EMBL" id="MCFH01000071">
    <property type="protein sequence ID" value="ORX42089.1"/>
    <property type="molecule type" value="Genomic_DNA"/>
</dbReference>
<accession>A0A1Y1UWT0</accession>
<evidence type="ECO:0000313" key="1">
    <source>
        <dbReference type="EMBL" id="ORX42089.1"/>
    </source>
</evidence>
<keyword evidence="2" id="KW-1185">Reference proteome</keyword>
<gene>
    <name evidence="1" type="ORF">BCR36DRAFT_338062</name>
</gene>
<reference evidence="1 2" key="1">
    <citation type="submission" date="2016-08" db="EMBL/GenBank/DDBJ databases">
        <title>Genomes of anaerobic fungi encode conserved fungal cellulosomes for biomass hydrolysis.</title>
        <authorList>
            <consortium name="DOE Joint Genome Institute"/>
            <person name="Haitjema C.H."/>
            <person name="Gilmore S.P."/>
            <person name="Henske J.K."/>
            <person name="Solomon K.V."/>
            <person name="De Groot R."/>
            <person name="Kuo A."/>
            <person name="Mondo S.J."/>
            <person name="Salamov A.A."/>
            <person name="Labutti K."/>
            <person name="Zhao Z."/>
            <person name="Chiniquy J."/>
            <person name="Barry K."/>
            <person name="Brewer H.M."/>
            <person name="Purvine S.O."/>
            <person name="Wright A.T."/>
            <person name="Boxma B."/>
            <person name="Van Alen T."/>
            <person name="Hackstein J.H."/>
            <person name="Baker S.E."/>
            <person name="Grigoriev I.V."/>
            <person name="O'Malley M.A."/>
        </authorList>
    </citation>
    <scope>NUCLEOTIDE SEQUENCE [LARGE SCALE GENOMIC DNA]</scope>
    <source>
        <strain evidence="2">finn</strain>
    </source>
</reference>
<sequence>MEFLHNENDVKFNILCSCSHCLIFILSNSTDNHHDENISLDIETECNGDNTTEKKELVILQKRDNVYKDFVNILIPVEHLTNLQKIFEKTSCVNKNRCCRYYELLIIESLKSLKDIEINPIINEINNNNNNNNNGLRRRTRRARSSELNLSRSLDYQRRLEIKKNYNCIEQCFETLIVLMVTLTKWHWINDLYIRIYRSLEQSKIYDIMGKLCNIPLLEITCNPTLYRSLFKLYKYLILYGFVQPWEKHQELSDHAHKLINSAREFLSMMGPVDEKNISKDGLISISQYIINEWDAQSN</sequence>
<organism evidence="1 2">
    <name type="scientific">Piromyces finnis</name>
    <dbReference type="NCBI Taxonomy" id="1754191"/>
    <lineage>
        <taxon>Eukaryota</taxon>
        <taxon>Fungi</taxon>
        <taxon>Fungi incertae sedis</taxon>
        <taxon>Chytridiomycota</taxon>
        <taxon>Chytridiomycota incertae sedis</taxon>
        <taxon>Neocallimastigomycetes</taxon>
        <taxon>Neocallimastigales</taxon>
        <taxon>Neocallimastigaceae</taxon>
        <taxon>Piromyces</taxon>
    </lineage>
</organism>
<comment type="caution">
    <text evidence="1">The sequence shown here is derived from an EMBL/GenBank/DDBJ whole genome shotgun (WGS) entry which is preliminary data.</text>
</comment>
<dbReference type="Proteomes" id="UP000193719">
    <property type="component" value="Unassembled WGS sequence"/>
</dbReference>
<name>A0A1Y1UWT0_9FUNG</name>
<reference evidence="1 2" key="2">
    <citation type="submission" date="2016-08" db="EMBL/GenBank/DDBJ databases">
        <title>Pervasive Adenine N6-methylation of Active Genes in Fungi.</title>
        <authorList>
            <consortium name="DOE Joint Genome Institute"/>
            <person name="Mondo S.J."/>
            <person name="Dannebaum R.O."/>
            <person name="Kuo R.C."/>
            <person name="Labutti K."/>
            <person name="Haridas S."/>
            <person name="Kuo A."/>
            <person name="Salamov A."/>
            <person name="Ahrendt S.R."/>
            <person name="Lipzen A."/>
            <person name="Sullivan W."/>
            <person name="Andreopoulos W.B."/>
            <person name="Clum A."/>
            <person name="Lindquist E."/>
            <person name="Daum C."/>
            <person name="Ramamoorthy G.K."/>
            <person name="Gryganskyi A."/>
            <person name="Culley D."/>
            <person name="Magnuson J.K."/>
            <person name="James T.Y."/>
            <person name="O'Malley M.A."/>
            <person name="Stajich J.E."/>
            <person name="Spatafora J.W."/>
            <person name="Visel A."/>
            <person name="Grigoriev I.V."/>
        </authorList>
    </citation>
    <scope>NUCLEOTIDE SEQUENCE [LARGE SCALE GENOMIC DNA]</scope>
    <source>
        <strain evidence="2">finn</strain>
    </source>
</reference>